<name>A0A0G0XJ36_9BACT</name>
<dbReference type="SUPFAM" id="SSF55874">
    <property type="entry name" value="ATPase domain of HSP90 chaperone/DNA topoisomerase II/histidine kinase"/>
    <property type="match status" value="1"/>
</dbReference>
<accession>A0A0G0XJ36</accession>
<dbReference type="InterPro" id="IPR036890">
    <property type="entry name" value="HATPase_C_sf"/>
</dbReference>
<protein>
    <recommendedName>
        <fullName evidence="3">DNA mismatch repair protein</fullName>
    </recommendedName>
</protein>
<evidence type="ECO:0000313" key="1">
    <source>
        <dbReference type="EMBL" id="KKS24910.1"/>
    </source>
</evidence>
<dbReference type="Pfam" id="PF13589">
    <property type="entry name" value="HATPase_c_3"/>
    <property type="match status" value="1"/>
</dbReference>
<evidence type="ECO:0000313" key="2">
    <source>
        <dbReference type="Proteomes" id="UP000033859"/>
    </source>
</evidence>
<dbReference type="Gene3D" id="3.30.565.10">
    <property type="entry name" value="Histidine kinase-like ATPase, C-terminal domain"/>
    <property type="match status" value="1"/>
</dbReference>
<reference evidence="1 2" key="1">
    <citation type="journal article" date="2015" name="Nature">
        <title>rRNA introns, odd ribosomes, and small enigmatic genomes across a large radiation of phyla.</title>
        <authorList>
            <person name="Brown C.T."/>
            <person name="Hug L.A."/>
            <person name="Thomas B.C."/>
            <person name="Sharon I."/>
            <person name="Castelle C.J."/>
            <person name="Singh A."/>
            <person name="Wilkins M.J."/>
            <person name="Williams K.H."/>
            <person name="Banfield J.F."/>
        </authorList>
    </citation>
    <scope>NUCLEOTIDE SEQUENCE [LARGE SCALE GENOMIC DNA]</scope>
</reference>
<dbReference type="AlphaFoldDB" id="A0A0G0XJ36"/>
<dbReference type="EMBL" id="LCCE01000053">
    <property type="protein sequence ID" value="KKS24910.1"/>
    <property type="molecule type" value="Genomic_DNA"/>
</dbReference>
<comment type="caution">
    <text evidence="1">The sequence shown here is derived from an EMBL/GenBank/DDBJ whole genome shotgun (WGS) entry which is preliminary data.</text>
</comment>
<sequence length="552" mass="63241">MAKKDNKKFTFAISLSVLNHLGRHLYRSFVTILGEAISNSWDADATNVWIYVDKNKNSFVVKDDGTGMSKDDFQDKFLNIGYSKREDKGSTSPKGRPFIGRKGIGKLALLSCAEKITIISKTKDTDYIGGAIDNSDLDKAIKDNINPDQYPLGGLNQEMFKPFIKDDDKQGTIIYFENIKGGIKNTLGLLKKIVALYFRFSLLDKSFNIFIDGEKVTQEHLKDLAGKTEFLWNINDLSDPYVKKQLLNLREQKILKVTENIQGFVASVSHYRDLNIMNLEEKVGIDLFVNGRLRERDVLKHISKSQLPESYLYGQIHFNELDENSVDRFTSNREGLVPDDVKYQEFLKKLEDDVLRVVIGDWDKWRRKHREDGDPDNPSVSPKDRKSEELFNVVSKEYFLPTDSENKKKVVGWINSLSDDASFNLSSYAECFVSENLVRKYIHEKKLTISKISQDEINEWKEREKKRKQEGNINIELRQNKDDLGYLDMSYLAKDADRPGASGSTNNLVTDGKEFKPIRNAVMHTALLTPEAKKKLTTIYENIKGRVKALLS</sequence>
<dbReference type="Proteomes" id="UP000033859">
    <property type="component" value="Unassembled WGS sequence"/>
</dbReference>
<dbReference type="PATRIC" id="fig|1619029.3.peg.758"/>
<evidence type="ECO:0008006" key="3">
    <source>
        <dbReference type="Google" id="ProtNLM"/>
    </source>
</evidence>
<organism evidence="1 2">
    <name type="scientific">Candidatus Yanofskybacteria bacterium GW2011_GWC2_41_9</name>
    <dbReference type="NCBI Taxonomy" id="1619029"/>
    <lineage>
        <taxon>Bacteria</taxon>
        <taxon>Candidatus Yanofskyibacteriota</taxon>
    </lineage>
</organism>
<gene>
    <name evidence="1" type="ORF">UU84_C0053G0006</name>
</gene>
<proteinExistence type="predicted"/>